<dbReference type="EMBL" id="JAVRRA010010983">
    <property type="protein sequence ID" value="KAK5240853.1"/>
    <property type="molecule type" value="Genomic_DNA"/>
</dbReference>
<feature type="non-terminal residue" evidence="2">
    <location>
        <position position="188"/>
    </location>
</feature>
<feature type="compositionally biased region" description="Basic and acidic residues" evidence="1">
    <location>
        <begin position="168"/>
        <end position="188"/>
    </location>
</feature>
<keyword evidence="3" id="KW-1185">Reference proteome</keyword>
<feature type="compositionally biased region" description="Basic and acidic residues" evidence="1">
    <location>
        <begin position="142"/>
        <end position="156"/>
    </location>
</feature>
<proteinExistence type="predicted"/>
<sequence>MSYAGSPVKGAPVEKACSPPPPDFADQSVGTLSADPREAAPRATRRIGPFLDDSDSDNEAPVSMENSTSKRRAKRETRILTEAEEHPEGPPIKTEPSEEPDPTIQQSPLQRAAASYAAADGFEDFEDGVDFEDDEYPEGEEFLERRWMEEQRRLETAESGFEGDEDDNSLKDADLEPAGKDSELQVAK</sequence>
<organism evidence="2 3">
    <name type="scientific">Cryomyces antarcticus</name>
    <dbReference type="NCBI Taxonomy" id="329879"/>
    <lineage>
        <taxon>Eukaryota</taxon>
        <taxon>Fungi</taxon>
        <taxon>Dikarya</taxon>
        <taxon>Ascomycota</taxon>
        <taxon>Pezizomycotina</taxon>
        <taxon>Dothideomycetes</taxon>
        <taxon>Dothideomycetes incertae sedis</taxon>
        <taxon>Cryomyces</taxon>
    </lineage>
</organism>
<feature type="compositionally biased region" description="Basic and acidic residues" evidence="1">
    <location>
        <begin position="76"/>
        <end position="88"/>
    </location>
</feature>
<evidence type="ECO:0000256" key="1">
    <source>
        <dbReference type="SAM" id="MobiDB-lite"/>
    </source>
</evidence>
<feature type="region of interest" description="Disordered" evidence="1">
    <location>
        <begin position="1"/>
        <end position="188"/>
    </location>
</feature>
<evidence type="ECO:0000313" key="2">
    <source>
        <dbReference type="EMBL" id="KAK5240853.1"/>
    </source>
</evidence>
<protein>
    <submittedName>
        <fullName evidence="2">DNA cross-link repair protein PSO2/SNM1</fullName>
    </submittedName>
</protein>
<reference evidence="2 3" key="1">
    <citation type="submission" date="2023-08" db="EMBL/GenBank/DDBJ databases">
        <title>Black Yeasts Isolated from many extreme environments.</title>
        <authorList>
            <person name="Coleine C."/>
            <person name="Stajich J.E."/>
            <person name="Selbmann L."/>
        </authorList>
    </citation>
    <scope>NUCLEOTIDE SEQUENCE [LARGE SCALE GENOMIC DNA]</scope>
    <source>
        <strain evidence="2 3">CCFEE 536</strain>
    </source>
</reference>
<feature type="compositionally biased region" description="Acidic residues" evidence="1">
    <location>
        <begin position="121"/>
        <end position="141"/>
    </location>
</feature>
<name>A0ABR0LUH8_9PEZI</name>
<dbReference type="Proteomes" id="UP001357485">
    <property type="component" value="Unassembled WGS sequence"/>
</dbReference>
<accession>A0ABR0LUH8</accession>
<comment type="caution">
    <text evidence="2">The sequence shown here is derived from an EMBL/GenBank/DDBJ whole genome shotgun (WGS) entry which is preliminary data.</text>
</comment>
<gene>
    <name evidence="2" type="primary">pso2_2</name>
    <name evidence="2" type="ORF">LTR16_010079</name>
</gene>
<evidence type="ECO:0000313" key="3">
    <source>
        <dbReference type="Proteomes" id="UP001357485"/>
    </source>
</evidence>